<keyword evidence="1" id="KW-0812">Transmembrane</keyword>
<evidence type="ECO:0000256" key="1">
    <source>
        <dbReference type="SAM" id="Phobius"/>
    </source>
</evidence>
<dbReference type="InterPro" id="IPR054655">
    <property type="entry name" value="XrtV-like"/>
</dbReference>
<gene>
    <name evidence="2" type="ORF">SAMN05192583_3147</name>
</gene>
<keyword evidence="1" id="KW-0472">Membrane</keyword>
<keyword evidence="3" id="KW-1185">Reference proteome</keyword>
<dbReference type="Proteomes" id="UP000199206">
    <property type="component" value="Unassembled WGS sequence"/>
</dbReference>
<protein>
    <submittedName>
        <fullName evidence="2">Uncharacterized protein</fullName>
    </submittedName>
</protein>
<dbReference type="NCBIfam" id="NF045607">
    <property type="entry name" value="exo_Victor_syst"/>
    <property type="match status" value="1"/>
</dbReference>
<sequence length="84" mass="8763">MTTPYDWLTVAVFAGLIVLFLSRSDADRPRDSLWQYLVASLGCALVNWLGNGGHAVAALAAGAALAAFILIVLDPLGRRGGPPA</sequence>
<keyword evidence="1" id="KW-1133">Transmembrane helix</keyword>
<dbReference type="AlphaFoldDB" id="A0A1H8HYP3"/>
<proteinExistence type="predicted"/>
<reference evidence="3" key="1">
    <citation type="submission" date="2016-10" db="EMBL/GenBank/DDBJ databases">
        <authorList>
            <person name="Varghese N."/>
            <person name="Submissions S."/>
        </authorList>
    </citation>
    <scope>NUCLEOTIDE SEQUENCE [LARGE SCALE GENOMIC DNA]</scope>
    <source>
        <strain evidence="3">S6-262</strain>
    </source>
</reference>
<accession>A0A1H8HYP3</accession>
<name>A0A1H8HYP3_9SPHN</name>
<feature type="transmembrane region" description="Helical" evidence="1">
    <location>
        <begin position="6"/>
        <end position="21"/>
    </location>
</feature>
<evidence type="ECO:0000313" key="3">
    <source>
        <dbReference type="Proteomes" id="UP000199206"/>
    </source>
</evidence>
<dbReference type="RefSeq" id="WP_093666674.1">
    <property type="nucleotide sequence ID" value="NZ_FOCF01000009.1"/>
</dbReference>
<evidence type="ECO:0000313" key="2">
    <source>
        <dbReference type="EMBL" id="SEN61187.1"/>
    </source>
</evidence>
<organism evidence="2 3">
    <name type="scientific">Sphingomonas gellani</name>
    <dbReference type="NCBI Taxonomy" id="1166340"/>
    <lineage>
        <taxon>Bacteria</taxon>
        <taxon>Pseudomonadati</taxon>
        <taxon>Pseudomonadota</taxon>
        <taxon>Alphaproteobacteria</taxon>
        <taxon>Sphingomonadales</taxon>
        <taxon>Sphingomonadaceae</taxon>
        <taxon>Sphingomonas</taxon>
    </lineage>
</organism>
<feature type="transmembrane region" description="Helical" evidence="1">
    <location>
        <begin position="55"/>
        <end position="73"/>
    </location>
</feature>
<dbReference type="OrthoDB" id="7210964at2"/>
<dbReference type="EMBL" id="FOCF01000009">
    <property type="protein sequence ID" value="SEN61187.1"/>
    <property type="molecule type" value="Genomic_DNA"/>
</dbReference>
<feature type="transmembrane region" description="Helical" evidence="1">
    <location>
        <begin position="33"/>
        <end position="49"/>
    </location>
</feature>